<sequence>METSKVESVVRKQAEAKLNQLERSESAGTMRRPVSRFILLLTNMLAVAIHITVDESVSSRDSYYFSTYQLRAIFNKRAVVYLFQFQSSNVQEIGFDLIPVFPSETDATGFLYLPEIGFDLIPMFPSCACKWMLDMSVLTYPGIAYSNFVLDNGR</sequence>
<evidence type="ECO:0000313" key="1">
    <source>
        <dbReference type="EMBL" id="KZV50713.1"/>
    </source>
</evidence>
<reference evidence="1 2" key="1">
    <citation type="journal article" date="2015" name="Proc. Natl. Acad. Sci. U.S.A.">
        <title>The resurrection genome of Boea hygrometrica: A blueprint for survival of dehydration.</title>
        <authorList>
            <person name="Xiao L."/>
            <person name="Yang G."/>
            <person name="Zhang L."/>
            <person name="Yang X."/>
            <person name="Zhao S."/>
            <person name="Ji Z."/>
            <person name="Zhou Q."/>
            <person name="Hu M."/>
            <person name="Wang Y."/>
            <person name="Chen M."/>
            <person name="Xu Y."/>
            <person name="Jin H."/>
            <person name="Xiao X."/>
            <person name="Hu G."/>
            <person name="Bao F."/>
            <person name="Hu Y."/>
            <person name="Wan P."/>
            <person name="Li L."/>
            <person name="Deng X."/>
            <person name="Kuang T."/>
            <person name="Xiang C."/>
            <person name="Zhu J.K."/>
            <person name="Oliver M.J."/>
            <person name="He Y."/>
        </authorList>
    </citation>
    <scope>NUCLEOTIDE SEQUENCE [LARGE SCALE GENOMIC DNA]</scope>
    <source>
        <strain evidence="2">cv. XS01</strain>
    </source>
</reference>
<dbReference type="EMBL" id="KQ992348">
    <property type="protein sequence ID" value="KZV50713.1"/>
    <property type="molecule type" value="Genomic_DNA"/>
</dbReference>
<keyword evidence="2" id="KW-1185">Reference proteome</keyword>
<evidence type="ECO:0000313" key="2">
    <source>
        <dbReference type="Proteomes" id="UP000250235"/>
    </source>
</evidence>
<accession>A0A2Z7CV87</accession>
<dbReference type="AlphaFoldDB" id="A0A2Z7CV87"/>
<proteinExistence type="predicted"/>
<organism evidence="1 2">
    <name type="scientific">Dorcoceras hygrometricum</name>
    <dbReference type="NCBI Taxonomy" id="472368"/>
    <lineage>
        <taxon>Eukaryota</taxon>
        <taxon>Viridiplantae</taxon>
        <taxon>Streptophyta</taxon>
        <taxon>Embryophyta</taxon>
        <taxon>Tracheophyta</taxon>
        <taxon>Spermatophyta</taxon>
        <taxon>Magnoliopsida</taxon>
        <taxon>eudicotyledons</taxon>
        <taxon>Gunneridae</taxon>
        <taxon>Pentapetalae</taxon>
        <taxon>asterids</taxon>
        <taxon>lamiids</taxon>
        <taxon>Lamiales</taxon>
        <taxon>Gesneriaceae</taxon>
        <taxon>Didymocarpoideae</taxon>
        <taxon>Trichosporeae</taxon>
        <taxon>Loxocarpinae</taxon>
        <taxon>Dorcoceras</taxon>
    </lineage>
</organism>
<name>A0A2Z7CV87_9LAMI</name>
<dbReference type="Proteomes" id="UP000250235">
    <property type="component" value="Unassembled WGS sequence"/>
</dbReference>
<gene>
    <name evidence="1" type="ORF">F511_19625</name>
</gene>
<protein>
    <submittedName>
        <fullName evidence="1">Protein trichome birefringence-like 31</fullName>
    </submittedName>
</protein>